<keyword evidence="4" id="KW-1185">Reference proteome</keyword>
<dbReference type="EMBL" id="QNRX01000001">
    <property type="protein sequence ID" value="RBP70006.1"/>
    <property type="molecule type" value="Genomic_DNA"/>
</dbReference>
<evidence type="ECO:0000259" key="2">
    <source>
        <dbReference type="Pfam" id="PF12671"/>
    </source>
</evidence>
<keyword evidence="1" id="KW-1133">Transmembrane helix</keyword>
<reference evidence="3 4" key="1">
    <citation type="submission" date="2018-06" db="EMBL/GenBank/DDBJ databases">
        <title>Genomic Encyclopedia of Type Strains, Phase IV (KMG-IV): sequencing the most valuable type-strain genomes for metagenomic binning, comparative biology and taxonomic classification.</title>
        <authorList>
            <person name="Goeker M."/>
        </authorList>
    </citation>
    <scope>NUCLEOTIDE SEQUENCE [LARGE SCALE GENOMIC DNA]</scope>
    <source>
        <strain evidence="3 4">DSM 22112</strain>
    </source>
</reference>
<dbReference type="PANTHER" id="PTHR40032:SF1">
    <property type="entry name" value="EXPORTED PROTEIN"/>
    <property type="match status" value="1"/>
</dbReference>
<feature type="domain" description="Putative amidase" evidence="2">
    <location>
        <begin position="196"/>
        <end position="350"/>
    </location>
</feature>
<feature type="transmembrane region" description="Helical" evidence="1">
    <location>
        <begin position="6"/>
        <end position="27"/>
    </location>
</feature>
<name>A0A366IF84_9FIRM</name>
<keyword evidence="1" id="KW-0812">Transmembrane</keyword>
<accession>A0A366IF84</accession>
<dbReference type="InterPro" id="IPR024301">
    <property type="entry name" value="Amidase_6"/>
</dbReference>
<dbReference type="PANTHER" id="PTHR40032">
    <property type="entry name" value="EXPORTED PROTEIN-RELATED"/>
    <property type="match status" value="1"/>
</dbReference>
<sequence>MRSYKYIVRVLLILITIGCITATLGMYSRLFEDKEVEKIAGQLLNDINIAYLNNDEELLKQAYDQDVLHGKWAYEYAIKKQDYLNKWAEKQEIEYIDIKSYHKFPQITGSDSTYNLTVKSIDEYIYKYKGEDKENSYKIAVYHYMRIEMKEDRWIITKDWSSDPMADSVSLKDEKKEEITKYISKYAPEKYKLKGRRKKAIKYADKYCSAHEDSSYNKDYRNYNPVGGDCANFASQILHEGGFKKNSLWNYHKGGSLAWIKAQNLTNYFLNSGRGSRIAVGNYENVYQSAYKLQPGDIVAYEEKGKICHVSIVSGYDSKGYPLVNCHNVDRYRVPWDIGWNRSGITFWFIRVHY</sequence>
<dbReference type="Gene3D" id="3.90.1720.10">
    <property type="entry name" value="endopeptidase domain like (from Nostoc punctiforme)"/>
    <property type="match status" value="1"/>
</dbReference>
<dbReference type="Proteomes" id="UP000253490">
    <property type="component" value="Unassembled WGS sequence"/>
</dbReference>
<comment type="caution">
    <text evidence="3">The sequence shown here is derived from an EMBL/GenBank/DDBJ whole genome shotgun (WGS) entry which is preliminary data.</text>
</comment>
<evidence type="ECO:0000313" key="4">
    <source>
        <dbReference type="Proteomes" id="UP000253490"/>
    </source>
</evidence>
<keyword evidence="1" id="KW-0472">Membrane</keyword>
<proteinExistence type="predicted"/>
<dbReference type="Pfam" id="PF12671">
    <property type="entry name" value="Amidase_6"/>
    <property type="match status" value="1"/>
</dbReference>
<dbReference type="AlphaFoldDB" id="A0A366IF84"/>
<evidence type="ECO:0000256" key="1">
    <source>
        <dbReference type="SAM" id="Phobius"/>
    </source>
</evidence>
<organism evidence="3 4">
    <name type="scientific">Alkalibaculum bacchi</name>
    <dbReference type="NCBI Taxonomy" id="645887"/>
    <lineage>
        <taxon>Bacteria</taxon>
        <taxon>Bacillati</taxon>
        <taxon>Bacillota</taxon>
        <taxon>Clostridia</taxon>
        <taxon>Eubacteriales</taxon>
        <taxon>Eubacteriaceae</taxon>
        <taxon>Alkalibaculum</taxon>
    </lineage>
</organism>
<protein>
    <submittedName>
        <fullName evidence="3">Putative amidase-like protein</fullName>
    </submittedName>
</protein>
<gene>
    <name evidence="3" type="ORF">DES36_10157</name>
</gene>
<evidence type="ECO:0000313" key="3">
    <source>
        <dbReference type="EMBL" id="RBP70006.1"/>
    </source>
</evidence>